<keyword evidence="1" id="KW-0472">Membrane</keyword>
<protein>
    <submittedName>
        <fullName evidence="2">Uncharacterized protein</fullName>
    </submittedName>
</protein>
<sequence length="126" mass="14635">MEEEHQKLLEVLKLYARGQRQIEGVLGEAAAMGGDSLRCMWVMVVLRVGVYTFVFIFILFTQYCFCEALHQRFQKTALIYTSTRRVYTHGIVKCSDVMARCPYLRSWKEVLSMMAKKVKSLQKAIN</sequence>
<name>A0A6A1UVW1_9ROSI</name>
<keyword evidence="3" id="KW-1185">Reference proteome</keyword>
<organism evidence="2 3">
    <name type="scientific">Morella rubra</name>
    <name type="common">Chinese bayberry</name>
    <dbReference type="NCBI Taxonomy" id="262757"/>
    <lineage>
        <taxon>Eukaryota</taxon>
        <taxon>Viridiplantae</taxon>
        <taxon>Streptophyta</taxon>
        <taxon>Embryophyta</taxon>
        <taxon>Tracheophyta</taxon>
        <taxon>Spermatophyta</taxon>
        <taxon>Magnoliopsida</taxon>
        <taxon>eudicotyledons</taxon>
        <taxon>Gunneridae</taxon>
        <taxon>Pentapetalae</taxon>
        <taxon>rosids</taxon>
        <taxon>fabids</taxon>
        <taxon>Fagales</taxon>
        <taxon>Myricaceae</taxon>
        <taxon>Morella</taxon>
    </lineage>
</organism>
<evidence type="ECO:0000313" key="2">
    <source>
        <dbReference type="EMBL" id="KAB1203978.1"/>
    </source>
</evidence>
<dbReference type="Proteomes" id="UP000516437">
    <property type="component" value="Chromosome 8"/>
</dbReference>
<evidence type="ECO:0000313" key="3">
    <source>
        <dbReference type="Proteomes" id="UP000516437"/>
    </source>
</evidence>
<feature type="transmembrane region" description="Helical" evidence="1">
    <location>
        <begin position="40"/>
        <end position="65"/>
    </location>
</feature>
<dbReference type="AlphaFoldDB" id="A0A6A1UVW1"/>
<keyword evidence="1" id="KW-1133">Transmembrane helix</keyword>
<accession>A0A6A1UVW1</accession>
<proteinExistence type="predicted"/>
<gene>
    <name evidence="2" type="ORF">CJ030_MR8G002127</name>
</gene>
<evidence type="ECO:0000256" key="1">
    <source>
        <dbReference type="SAM" id="Phobius"/>
    </source>
</evidence>
<comment type="caution">
    <text evidence="2">The sequence shown here is derived from an EMBL/GenBank/DDBJ whole genome shotgun (WGS) entry which is preliminary data.</text>
</comment>
<keyword evidence="1" id="KW-0812">Transmembrane</keyword>
<reference evidence="2 3" key="1">
    <citation type="journal article" date="2019" name="Plant Biotechnol. J.">
        <title>The red bayberry genome and genetic basis of sex determination.</title>
        <authorList>
            <person name="Jia H.M."/>
            <person name="Jia H.J."/>
            <person name="Cai Q.L."/>
            <person name="Wang Y."/>
            <person name="Zhao H.B."/>
            <person name="Yang W.F."/>
            <person name="Wang G.Y."/>
            <person name="Li Y.H."/>
            <person name="Zhan D.L."/>
            <person name="Shen Y.T."/>
            <person name="Niu Q.F."/>
            <person name="Chang L."/>
            <person name="Qiu J."/>
            <person name="Zhao L."/>
            <person name="Xie H.B."/>
            <person name="Fu W.Y."/>
            <person name="Jin J."/>
            <person name="Li X.W."/>
            <person name="Jiao Y."/>
            <person name="Zhou C.C."/>
            <person name="Tu T."/>
            <person name="Chai C.Y."/>
            <person name="Gao J.L."/>
            <person name="Fan L.J."/>
            <person name="van de Weg E."/>
            <person name="Wang J.Y."/>
            <person name="Gao Z.S."/>
        </authorList>
    </citation>
    <scope>NUCLEOTIDE SEQUENCE [LARGE SCALE GENOMIC DNA]</scope>
    <source>
        <tissue evidence="2">Leaves</tissue>
    </source>
</reference>
<dbReference type="EMBL" id="RXIC02000026">
    <property type="protein sequence ID" value="KAB1203978.1"/>
    <property type="molecule type" value="Genomic_DNA"/>
</dbReference>